<dbReference type="EMBL" id="ALJD01000012">
    <property type="protein sequence ID" value="EJN57723.1"/>
    <property type="molecule type" value="Genomic_DNA"/>
</dbReference>
<proteinExistence type="predicted"/>
<evidence type="ECO:0000313" key="2">
    <source>
        <dbReference type="Proteomes" id="UP000007813"/>
    </source>
</evidence>
<comment type="caution">
    <text evidence="1">The sequence shown here is derived from an EMBL/GenBank/DDBJ whole genome shotgun (WGS) entry which is preliminary data.</text>
</comment>
<dbReference type="Proteomes" id="UP000007813">
    <property type="component" value="Unassembled WGS sequence"/>
</dbReference>
<evidence type="ECO:0000313" key="1">
    <source>
        <dbReference type="EMBL" id="EJN57723.1"/>
    </source>
</evidence>
<dbReference type="AlphaFoldDB" id="J2ZXI2"/>
<reference evidence="1 2" key="1">
    <citation type="journal article" date="2012" name="J. Bacteriol.">
        <title>Draft Genome Sequence of the Extremely Halophilic Archaeon Halogranum salarium B-1T.</title>
        <authorList>
            <person name="Kim K.K."/>
            <person name="Lee K.C."/>
            <person name="Lee J.S."/>
        </authorList>
    </citation>
    <scope>NUCLEOTIDE SEQUENCE [LARGE SCALE GENOMIC DNA]</scope>
    <source>
        <strain evidence="1 2">B-1</strain>
    </source>
</reference>
<gene>
    <name evidence="1" type="ORF">HSB1_40840</name>
</gene>
<organism evidence="1 2">
    <name type="scientific">Halogranum salarium B-1</name>
    <dbReference type="NCBI Taxonomy" id="1210908"/>
    <lineage>
        <taxon>Archaea</taxon>
        <taxon>Methanobacteriati</taxon>
        <taxon>Methanobacteriota</taxon>
        <taxon>Stenosarchaea group</taxon>
        <taxon>Halobacteria</taxon>
        <taxon>Halobacteriales</taxon>
        <taxon>Haloferacaceae</taxon>
    </lineage>
</organism>
<name>J2ZXI2_9EURY</name>
<accession>J2ZXI2</accession>
<sequence>MDRIDCLASTHRPHRCLYTILSRPGRIENVRPVTRRPQPPG</sequence>
<protein>
    <submittedName>
        <fullName evidence="1">Uncharacterized protein</fullName>
    </submittedName>
</protein>